<accession>A0A1M7S685</accession>
<gene>
    <name evidence="2" type="ORF">SAMN02745728_00478</name>
</gene>
<protein>
    <submittedName>
        <fullName evidence="2">Uncharacterized protein</fullName>
    </submittedName>
</protein>
<sequence>MFYKGFVMKNLFIFLFMSLSCFLVLKENVYATESVKEQSGTANKTSGEKEIDSKTQSALNMFSDLYVDCLKAANFSRYYVSDKLLTPEEADKMCGTIMDKAQEALAFSAFSMEQIKSILEDTKAKAFELFQKEQKAEQLKENKNQDKSGIENKSSGEKEIDPKTQSALNVFSDLYVDCLKVANFSRYYVSDKLLTPEEADKICGTIMDNAQEVLVFSAFSMEQIKNILEDTKAKAFELFQKEQKAEQLKESGEKTNNSTKDDTVTL</sequence>
<organism evidence="2 3">
    <name type="scientific">Desulfovibrio litoralis DSM 11393</name>
    <dbReference type="NCBI Taxonomy" id="1121455"/>
    <lineage>
        <taxon>Bacteria</taxon>
        <taxon>Pseudomonadati</taxon>
        <taxon>Thermodesulfobacteriota</taxon>
        <taxon>Desulfovibrionia</taxon>
        <taxon>Desulfovibrionales</taxon>
        <taxon>Desulfovibrionaceae</taxon>
        <taxon>Desulfovibrio</taxon>
    </lineage>
</organism>
<feature type="region of interest" description="Disordered" evidence="1">
    <location>
        <begin position="138"/>
        <end position="161"/>
    </location>
</feature>
<dbReference type="EMBL" id="FRDI01000003">
    <property type="protein sequence ID" value="SHN53986.1"/>
    <property type="molecule type" value="Genomic_DNA"/>
</dbReference>
<keyword evidence="3" id="KW-1185">Reference proteome</keyword>
<dbReference type="PROSITE" id="PS51257">
    <property type="entry name" value="PROKAR_LIPOPROTEIN"/>
    <property type="match status" value="1"/>
</dbReference>
<feature type="region of interest" description="Disordered" evidence="1">
    <location>
        <begin position="246"/>
        <end position="266"/>
    </location>
</feature>
<proteinExistence type="predicted"/>
<name>A0A1M7S685_9BACT</name>
<evidence type="ECO:0000256" key="1">
    <source>
        <dbReference type="SAM" id="MobiDB-lite"/>
    </source>
</evidence>
<evidence type="ECO:0000313" key="3">
    <source>
        <dbReference type="Proteomes" id="UP000186469"/>
    </source>
</evidence>
<reference evidence="2 3" key="1">
    <citation type="submission" date="2016-12" db="EMBL/GenBank/DDBJ databases">
        <authorList>
            <person name="Song W.-J."/>
            <person name="Kurnit D.M."/>
        </authorList>
    </citation>
    <scope>NUCLEOTIDE SEQUENCE [LARGE SCALE GENOMIC DNA]</scope>
    <source>
        <strain evidence="2 3">DSM 11393</strain>
    </source>
</reference>
<dbReference type="Proteomes" id="UP000186469">
    <property type="component" value="Unassembled WGS sequence"/>
</dbReference>
<evidence type="ECO:0000313" key="2">
    <source>
        <dbReference type="EMBL" id="SHN53986.1"/>
    </source>
</evidence>
<dbReference type="AlphaFoldDB" id="A0A1M7S685"/>
<dbReference type="STRING" id="1121455.SAMN02745728_00478"/>